<reference evidence="1 2" key="1">
    <citation type="journal article" date="2015" name="Genome Announc.">
        <title>Genome Sequence of Mushroom Soft-Rot Pathogen Janthinobacterium agaricidamnosum.</title>
        <authorList>
            <person name="Graupner K."/>
            <person name="Lackner G."/>
            <person name="Hertweck C."/>
        </authorList>
    </citation>
    <scope>NUCLEOTIDE SEQUENCE [LARGE SCALE GENOMIC DNA]</scope>
    <source>
        <strain evidence="2">NBRC 102515 / DSM 9628</strain>
    </source>
</reference>
<dbReference type="HOGENOM" id="CLU_2752387_0_0_4"/>
<proteinExistence type="predicted"/>
<protein>
    <submittedName>
        <fullName evidence="1">Uncharacterized protein</fullName>
    </submittedName>
</protein>
<dbReference type="KEGG" id="jag:GJA_861"/>
<keyword evidence="2" id="KW-1185">Reference proteome</keyword>
<name>W0V2E8_9BURK</name>
<evidence type="ECO:0000313" key="1">
    <source>
        <dbReference type="EMBL" id="CDG81518.1"/>
    </source>
</evidence>
<gene>
    <name evidence="1" type="ORF">GJA_861</name>
</gene>
<organism evidence="1 2">
    <name type="scientific">Janthinobacterium agaricidamnosum NBRC 102515 = DSM 9628</name>
    <dbReference type="NCBI Taxonomy" id="1349767"/>
    <lineage>
        <taxon>Bacteria</taxon>
        <taxon>Pseudomonadati</taxon>
        <taxon>Pseudomonadota</taxon>
        <taxon>Betaproteobacteria</taxon>
        <taxon>Burkholderiales</taxon>
        <taxon>Oxalobacteraceae</taxon>
        <taxon>Janthinobacterium</taxon>
    </lineage>
</organism>
<dbReference type="Proteomes" id="UP000027604">
    <property type="component" value="Chromosome I"/>
</dbReference>
<evidence type="ECO:0000313" key="2">
    <source>
        <dbReference type="Proteomes" id="UP000027604"/>
    </source>
</evidence>
<dbReference type="EMBL" id="HG322949">
    <property type="protein sequence ID" value="CDG81518.1"/>
    <property type="molecule type" value="Genomic_DNA"/>
</dbReference>
<dbReference type="AlphaFoldDB" id="W0V2E8"/>
<dbReference type="STRING" id="1349767.GJA_861"/>
<accession>W0V2E8</accession>
<sequence length="70" mass="7705">MHKNAAAIAIIAACRLPMVYGAQRQCSSRKTNSSLRLHEVPRFTPGFCISGRVSSILSHFDGWQAGNFIK</sequence>